<evidence type="ECO:0000256" key="3">
    <source>
        <dbReference type="SAM" id="Phobius"/>
    </source>
</evidence>
<gene>
    <name evidence="4" type="ORF">HYY65_14085</name>
</gene>
<protein>
    <submittedName>
        <fullName evidence="4">Periplasmic heavy metal sensor</fullName>
    </submittedName>
</protein>
<reference evidence="4" key="1">
    <citation type="submission" date="2020-07" db="EMBL/GenBank/DDBJ databases">
        <title>Huge and variable diversity of episymbiotic CPR bacteria and DPANN archaea in groundwater ecosystems.</title>
        <authorList>
            <person name="He C.Y."/>
            <person name="Keren R."/>
            <person name="Whittaker M."/>
            <person name="Farag I.F."/>
            <person name="Doudna J."/>
            <person name="Cate J.H.D."/>
            <person name="Banfield J.F."/>
        </authorList>
    </citation>
    <scope>NUCLEOTIDE SEQUENCE</scope>
    <source>
        <strain evidence="4">NC_groundwater_717_Ag_S-0.2um_59_8</strain>
    </source>
</reference>
<feature type="region of interest" description="Disordered" evidence="2">
    <location>
        <begin position="156"/>
        <end position="189"/>
    </location>
</feature>
<dbReference type="AlphaFoldDB" id="A0A932GSJ7"/>
<evidence type="ECO:0000313" key="4">
    <source>
        <dbReference type="EMBL" id="MBI3016155.1"/>
    </source>
</evidence>
<keyword evidence="3" id="KW-1133">Transmembrane helix</keyword>
<evidence type="ECO:0000256" key="2">
    <source>
        <dbReference type="SAM" id="MobiDB-lite"/>
    </source>
</evidence>
<feature type="transmembrane region" description="Helical" evidence="3">
    <location>
        <begin position="12"/>
        <end position="32"/>
    </location>
</feature>
<name>A0A932GSJ7_UNCTE</name>
<dbReference type="Pfam" id="PF13801">
    <property type="entry name" value="Metal_resist"/>
    <property type="match status" value="1"/>
</dbReference>
<dbReference type="Gene3D" id="1.20.120.1490">
    <property type="match status" value="1"/>
</dbReference>
<accession>A0A932GSJ7</accession>
<keyword evidence="3" id="KW-0812">Transmembrane</keyword>
<evidence type="ECO:0000313" key="5">
    <source>
        <dbReference type="Proteomes" id="UP000741360"/>
    </source>
</evidence>
<comment type="caution">
    <text evidence="4">The sequence shown here is derived from an EMBL/GenBank/DDBJ whole genome shotgun (WGS) entry which is preliminary data.</text>
</comment>
<dbReference type="EMBL" id="JACPSX010000269">
    <property type="protein sequence ID" value="MBI3016155.1"/>
    <property type="molecule type" value="Genomic_DNA"/>
</dbReference>
<feature type="coiled-coil region" evidence="1">
    <location>
        <begin position="73"/>
        <end position="132"/>
    </location>
</feature>
<organism evidence="4 5">
    <name type="scientific">Tectimicrobiota bacterium</name>
    <dbReference type="NCBI Taxonomy" id="2528274"/>
    <lineage>
        <taxon>Bacteria</taxon>
        <taxon>Pseudomonadati</taxon>
        <taxon>Nitrospinota/Tectimicrobiota group</taxon>
        <taxon>Candidatus Tectimicrobiota</taxon>
    </lineage>
</organism>
<keyword evidence="1" id="KW-0175">Coiled coil</keyword>
<evidence type="ECO:0000256" key="1">
    <source>
        <dbReference type="SAM" id="Coils"/>
    </source>
</evidence>
<sequence length="189" mass="20542">MKKEGEKDMGRIKIGLLAVLLLGVMGVGAYGFSQEAGGSKGSGGISHRAIFSGQPITWMIQFKDRLGLTETQVSELEKLRADFEGAARQAQQEMIQQQDEIMALVEGGSADLATIEAKIRQAERRRADLQIQRIRGILQAQALLTPEQREKCEKLMTTASSEPGREVPGGAPVDHCDEEDLQPAGPDRA</sequence>
<dbReference type="InterPro" id="IPR025961">
    <property type="entry name" value="Metal_resist"/>
</dbReference>
<dbReference type="Proteomes" id="UP000741360">
    <property type="component" value="Unassembled WGS sequence"/>
</dbReference>
<proteinExistence type="predicted"/>
<keyword evidence="3" id="KW-0472">Membrane</keyword>